<evidence type="ECO:0000259" key="9">
    <source>
        <dbReference type="Pfam" id="PF00940"/>
    </source>
</evidence>
<evidence type="ECO:0000256" key="7">
    <source>
        <dbReference type="ARBA" id="ARBA00048552"/>
    </source>
</evidence>
<gene>
    <name evidence="10" type="ORF">METZ01_LOCUS125779</name>
</gene>
<proteinExistence type="inferred from homology"/>
<dbReference type="InterPro" id="IPR002092">
    <property type="entry name" value="DNA-dir_Rpol_phage-type"/>
</dbReference>
<comment type="similarity">
    <text evidence="1">Belongs to the phage and mitochondrial RNA polymerase family.</text>
</comment>
<dbReference type="Pfam" id="PF00940">
    <property type="entry name" value="RNA_pol"/>
    <property type="match status" value="2"/>
</dbReference>
<dbReference type="AlphaFoldDB" id="A0A381Y7E4"/>
<evidence type="ECO:0000256" key="3">
    <source>
        <dbReference type="ARBA" id="ARBA00022478"/>
    </source>
</evidence>
<evidence type="ECO:0000256" key="8">
    <source>
        <dbReference type="SAM" id="MobiDB-lite"/>
    </source>
</evidence>
<feature type="domain" description="DNA-directed RNA polymerase C-terminal" evidence="9">
    <location>
        <begin position="1035"/>
        <end position="1112"/>
    </location>
</feature>
<evidence type="ECO:0000256" key="2">
    <source>
        <dbReference type="ARBA" id="ARBA00012418"/>
    </source>
</evidence>
<protein>
    <recommendedName>
        <fullName evidence="2">DNA-directed RNA polymerase</fullName>
        <ecNumber evidence="2">2.7.7.6</ecNumber>
    </recommendedName>
</protein>
<dbReference type="EMBL" id="UINC01017556">
    <property type="protein sequence ID" value="SVA72925.1"/>
    <property type="molecule type" value="Genomic_DNA"/>
</dbReference>
<dbReference type="PANTHER" id="PTHR10102:SF0">
    <property type="entry name" value="DNA-DIRECTED RNA POLYMERASE, MITOCHONDRIAL"/>
    <property type="match status" value="1"/>
</dbReference>
<comment type="catalytic activity">
    <reaction evidence="7">
        <text>RNA(n) + a ribonucleoside 5'-triphosphate = RNA(n+1) + diphosphate</text>
        <dbReference type="Rhea" id="RHEA:21248"/>
        <dbReference type="Rhea" id="RHEA-COMP:14527"/>
        <dbReference type="Rhea" id="RHEA-COMP:17342"/>
        <dbReference type="ChEBI" id="CHEBI:33019"/>
        <dbReference type="ChEBI" id="CHEBI:61557"/>
        <dbReference type="ChEBI" id="CHEBI:140395"/>
        <dbReference type="EC" id="2.7.7.6"/>
    </reaction>
</comment>
<evidence type="ECO:0000256" key="1">
    <source>
        <dbReference type="ARBA" id="ARBA00009493"/>
    </source>
</evidence>
<feature type="domain" description="DNA-directed RNA polymerase C-terminal" evidence="9">
    <location>
        <begin position="415"/>
        <end position="697"/>
    </location>
</feature>
<dbReference type="GO" id="GO:0003899">
    <property type="term" value="F:DNA-directed RNA polymerase activity"/>
    <property type="evidence" value="ECO:0007669"/>
    <property type="project" value="UniProtKB-EC"/>
</dbReference>
<dbReference type="GO" id="GO:0034245">
    <property type="term" value="C:mitochondrial DNA-directed RNA polymerase complex"/>
    <property type="evidence" value="ECO:0007669"/>
    <property type="project" value="TreeGrafter"/>
</dbReference>
<dbReference type="SUPFAM" id="SSF56672">
    <property type="entry name" value="DNA/RNA polymerases"/>
    <property type="match status" value="2"/>
</dbReference>
<reference evidence="10" key="1">
    <citation type="submission" date="2018-05" db="EMBL/GenBank/DDBJ databases">
        <authorList>
            <person name="Lanie J.A."/>
            <person name="Ng W.-L."/>
            <person name="Kazmierczak K.M."/>
            <person name="Andrzejewski T.M."/>
            <person name="Davidsen T.M."/>
            <person name="Wayne K.J."/>
            <person name="Tettelin H."/>
            <person name="Glass J.I."/>
            <person name="Rusch D."/>
            <person name="Podicherti R."/>
            <person name="Tsui H.-C.T."/>
            <person name="Winkler M.E."/>
        </authorList>
    </citation>
    <scope>NUCLEOTIDE SEQUENCE</scope>
</reference>
<keyword evidence="3" id="KW-0240">DNA-directed RNA polymerase</keyword>
<name>A0A381Y7E4_9ZZZZ</name>
<keyword evidence="4" id="KW-0808">Transferase</keyword>
<organism evidence="10">
    <name type="scientific">marine metagenome</name>
    <dbReference type="NCBI Taxonomy" id="408172"/>
    <lineage>
        <taxon>unclassified sequences</taxon>
        <taxon>metagenomes</taxon>
        <taxon>ecological metagenomes</taxon>
    </lineage>
</organism>
<dbReference type="PROSITE" id="PS00900">
    <property type="entry name" value="RNA_POL_PHAGE_1"/>
    <property type="match status" value="1"/>
</dbReference>
<dbReference type="Gene3D" id="1.10.287.280">
    <property type="match status" value="1"/>
</dbReference>
<dbReference type="GO" id="GO:0006390">
    <property type="term" value="P:mitochondrial transcription"/>
    <property type="evidence" value="ECO:0007669"/>
    <property type="project" value="TreeGrafter"/>
</dbReference>
<dbReference type="InterPro" id="IPR043502">
    <property type="entry name" value="DNA/RNA_pol_sf"/>
</dbReference>
<keyword evidence="6" id="KW-0804">Transcription</keyword>
<feature type="compositionally biased region" description="Basic and acidic residues" evidence="8">
    <location>
        <begin position="1016"/>
        <end position="1035"/>
    </location>
</feature>
<dbReference type="PANTHER" id="PTHR10102">
    <property type="entry name" value="DNA-DIRECTED RNA POLYMERASE, MITOCHONDRIAL"/>
    <property type="match status" value="1"/>
</dbReference>
<feature type="region of interest" description="Disordered" evidence="8">
    <location>
        <begin position="94"/>
        <end position="116"/>
    </location>
</feature>
<dbReference type="InterPro" id="IPR046950">
    <property type="entry name" value="DNA-dir_Rpol_C_phage-type"/>
</dbReference>
<dbReference type="EC" id="2.7.7.6" evidence="2"/>
<keyword evidence="5" id="KW-0548">Nucleotidyltransferase</keyword>
<dbReference type="GO" id="GO:0003677">
    <property type="term" value="F:DNA binding"/>
    <property type="evidence" value="ECO:0007669"/>
    <property type="project" value="InterPro"/>
</dbReference>
<evidence type="ECO:0000256" key="5">
    <source>
        <dbReference type="ARBA" id="ARBA00022695"/>
    </source>
</evidence>
<dbReference type="Gene3D" id="3.30.70.370">
    <property type="match status" value="1"/>
</dbReference>
<sequence length="1141" mass="132675">MRLTIAGLVEQEKTPPNDWKYSIIWLPGPVFATASAEKLSDILLENLNKVKKIAFDPADQAKLFDDKLGLSKDELDDLKSLTFPKFWDSKQQGFVKSPKTKEHPKGQQGGFGTRQAIDVTDSPEDATKQNAKKLSNNILMILQENDIIGHRPMTDEEYRLYFYDGDPSKRRPHNYQPHQVYFTEKLKRGDKCFFGIEKSNYSHFINKKEHAIYRWLRGDRDRWMYSPPENHRMDDPPIPGGLLSPEIRRITTPSNSIYEVFDGKHRCKPNEEILEAMNTLQNTQWEINLHLLATLFDIELEDGTNLSKYPVSDWNDKKKTLIQQRPKPKADYSKVFYHESNDKTNQERDLMLEWARRIIDHNANVFWHSWICDSRGRLYPRCLPLSPQGNDTSKAMIRFKHWKPLGKGGAEYDDTDGIYWLHVHVQNLMQHIENDSWKDGIPAGKKQTFDEKEEWVNSNLDELREIAKDLSGNAELLELDIPRKRKSEVFQRLAAILELHRVHTVFGEKGKDWSKVTSGLPIHLDASCNGYQHVSTLLKHRKLAELVNVVGEKGEPPKDFYQKVADVAMLRSGEPHVCDSKCPKDKIWFSKNSKSKPKCGKGNVRRFVEEVWFDELTKGQYRRSDSWRIGFVLRHRGNPAVDDAEPKYVTRFRMPNYRTILGKDYDLWRKQVEATIKQIFSRSVVKQPIIVRGYGGTDFLKCLAGKGEEGAKLWRSVSKTEEEEKEDIETLSDIPKSFRQCLERLNLTLDPDERDELKEKLKKLSEKQTFQKGQPNDWINALKEKKSFFIWNEGSGLQKALIDQNTIDAFDVNPKKHGISSQERDIRSRRQNELAYLVQAAIKKAINEVTEGAFSAVEQPLKEYAKGKRGTYPGIQWSLPQDAKNGFEVNHYRIKEFQSDETKKDNPFHPLSVYSARLPDWYKSNRNHKTILKRLTELYNDSIFGSSTSLKKEFGQLKKAKGKKVFKPLAEAFLEKHHPDTNNEDIEEIRRILSHFEISVSRYYQDESKRIEHNKEEVKKKADKMTKEKGRKPTDDEMADLRANNHKLASSLPPNFIHSLDSFHMRKTINKLKQSIPQLSFWSVHDAFGTHACDVAEMRDVVRQMFHDLHDEIDFDYMINPEKRDPELDLSDILDADYIIS</sequence>
<accession>A0A381Y7E4</accession>
<feature type="region of interest" description="Disordered" evidence="8">
    <location>
        <begin position="1016"/>
        <end position="1038"/>
    </location>
</feature>
<evidence type="ECO:0000256" key="6">
    <source>
        <dbReference type="ARBA" id="ARBA00023163"/>
    </source>
</evidence>
<evidence type="ECO:0000256" key="4">
    <source>
        <dbReference type="ARBA" id="ARBA00022679"/>
    </source>
</evidence>
<evidence type="ECO:0000313" key="10">
    <source>
        <dbReference type="EMBL" id="SVA72925.1"/>
    </source>
</evidence>